<dbReference type="EMBL" id="BARU01021548">
    <property type="protein sequence ID" value="GAH47845.1"/>
    <property type="molecule type" value="Genomic_DNA"/>
</dbReference>
<dbReference type="AlphaFoldDB" id="X1GSJ2"/>
<sequence length="34" mass="3872">AKNKDLTPQEKSQGLILKIMQLLISLDIVWISFS</sequence>
<protein>
    <submittedName>
        <fullName evidence="1">Uncharacterized protein</fullName>
    </submittedName>
</protein>
<comment type="caution">
    <text evidence="1">The sequence shown here is derived from an EMBL/GenBank/DDBJ whole genome shotgun (WGS) entry which is preliminary data.</text>
</comment>
<evidence type="ECO:0000313" key="1">
    <source>
        <dbReference type="EMBL" id="GAH47845.1"/>
    </source>
</evidence>
<accession>X1GSJ2</accession>
<proteinExistence type="predicted"/>
<reference evidence="1" key="1">
    <citation type="journal article" date="2014" name="Front. Microbiol.">
        <title>High frequency of phylogenetically diverse reductive dehalogenase-homologous genes in deep subseafloor sedimentary metagenomes.</title>
        <authorList>
            <person name="Kawai M."/>
            <person name="Futagami T."/>
            <person name="Toyoda A."/>
            <person name="Takaki Y."/>
            <person name="Nishi S."/>
            <person name="Hori S."/>
            <person name="Arai W."/>
            <person name="Tsubouchi T."/>
            <person name="Morono Y."/>
            <person name="Uchiyama I."/>
            <person name="Ito T."/>
            <person name="Fujiyama A."/>
            <person name="Inagaki F."/>
            <person name="Takami H."/>
        </authorList>
    </citation>
    <scope>NUCLEOTIDE SEQUENCE</scope>
    <source>
        <strain evidence="1">Expedition CK06-06</strain>
    </source>
</reference>
<gene>
    <name evidence="1" type="ORF">S03H2_35254</name>
</gene>
<feature type="non-terminal residue" evidence="1">
    <location>
        <position position="1"/>
    </location>
</feature>
<organism evidence="1">
    <name type="scientific">marine sediment metagenome</name>
    <dbReference type="NCBI Taxonomy" id="412755"/>
    <lineage>
        <taxon>unclassified sequences</taxon>
        <taxon>metagenomes</taxon>
        <taxon>ecological metagenomes</taxon>
    </lineage>
</organism>
<name>X1GSJ2_9ZZZZ</name>